<comment type="caution">
    <text evidence="3">The sequence shown here is derived from an EMBL/GenBank/DDBJ whole genome shotgun (WGS) entry which is preliminary data.</text>
</comment>
<evidence type="ECO:0000256" key="1">
    <source>
        <dbReference type="SAM" id="MobiDB-lite"/>
    </source>
</evidence>
<dbReference type="Proteomes" id="UP001598352">
    <property type="component" value="Unassembled WGS sequence"/>
</dbReference>
<dbReference type="Pfam" id="PF00293">
    <property type="entry name" value="NUDIX"/>
    <property type="match status" value="1"/>
</dbReference>
<sequence>MGVHLYLQDANGRVLLGLRHPDSVYAGRLWHTLAGHCEREDAVSSLIRETEEEAGLLLDRGAIDLFHLVHSQDSPSASPRVQLFFRARSWSGVPQVRDRTGARNGSGSTPRTCRTTPCRTPDRRSRRSWRADRTPAWGGPDDAYAHHEPLHRDGTGPGARGAGRGRGRGMSVDGRAPGGSLPAPAWSRS</sequence>
<organism evidence="3 4">
    <name type="scientific">Streptomyces rubiginosohelvolus</name>
    <dbReference type="NCBI Taxonomy" id="67362"/>
    <lineage>
        <taxon>Bacteria</taxon>
        <taxon>Bacillati</taxon>
        <taxon>Actinomycetota</taxon>
        <taxon>Actinomycetes</taxon>
        <taxon>Kitasatosporales</taxon>
        <taxon>Streptomycetaceae</taxon>
        <taxon>Streptomyces</taxon>
    </lineage>
</organism>
<feature type="domain" description="Nudix hydrolase" evidence="2">
    <location>
        <begin position="3"/>
        <end position="97"/>
    </location>
</feature>
<feature type="compositionally biased region" description="Basic and acidic residues" evidence="1">
    <location>
        <begin position="143"/>
        <end position="154"/>
    </location>
</feature>
<evidence type="ECO:0000313" key="4">
    <source>
        <dbReference type="Proteomes" id="UP001598352"/>
    </source>
</evidence>
<keyword evidence="4" id="KW-1185">Reference proteome</keyword>
<evidence type="ECO:0000259" key="2">
    <source>
        <dbReference type="Pfam" id="PF00293"/>
    </source>
</evidence>
<feature type="compositionally biased region" description="Low complexity" evidence="1">
    <location>
        <begin position="109"/>
        <end position="119"/>
    </location>
</feature>
<dbReference type="EMBL" id="JBHXKZ010000018">
    <property type="protein sequence ID" value="MFD4825051.1"/>
    <property type="molecule type" value="Genomic_DNA"/>
</dbReference>
<protein>
    <submittedName>
        <fullName evidence="3">NUDIX domain-containing protein</fullName>
    </submittedName>
</protein>
<dbReference type="Gene3D" id="3.90.79.10">
    <property type="entry name" value="Nucleoside Triphosphate Pyrophosphohydrolase"/>
    <property type="match status" value="1"/>
</dbReference>
<dbReference type="RefSeq" id="WP_382775001.1">
    <property type="nucleotide sequence ID" value="NZ_JBHXKZ010000018.1"/>
</dbReference>
<dbReference type="SUPFAM" id="SSF55811">
    <property type="entry name" value="Nudix"/>
    <property type="match status" value="1"/>
</dbReference>
<evidence type="ECO:0000313" key="3">
    <source>
        <dbReference type="EMBL" id="MFD4825051.1"/>
    </source>
</evidence>
<accession>A0ABW6F3C1</accession>
<gene>
    <name evidence="3" type="ORF">ACFWOQ_20975</name>
</gene>
<reference evidence="3 4" key="1">
    <citation type="submission" date="2024-09" db="EMBL/GenBank/DDBJ databases">
        <title>The Natural Products Discovery Center: Release of the First 8490 Sequenced Strains for Exploring Actinobacteria Biosynthetic Diversity.</title>
        <authorList>
            <person name="Kalkreuter E."/>
            <person name="Kautsar S.A."/>
            <person name="Yang D."/>
            <person name="Bader C.D."/>
            <person name="Teijaro C.N."/>
            <person name="Fluegel L."/>
            <person name="Davis C.M."/>
            <person name="Simpson J.R."/>
            <person name="Lauterbach L."/>
            <person name="Steele A.D."/>
            <person name="Gui C."/>
            <person name="Meng S."/>
            <person name="Li G."/>
            <person name="Viehrig K."/>
            <person name="Ye F."/>
            <person name="Su P."/>
            <person name="Kiefer A.F."/>
            <person name="Nichols A."/>
            <person name="Cepeda A.J."/>
            <person name="Yan W."/>
            <person name="Fan B."/>
            <person name="Jiang Y."/>
            <person name="Adhikari A."/>
            <person name="Zheng C.-J."/>
            <person name="Schuster L."/>
            <person name="Cowan T.M."/>
            <person name="Smanski M.J."/>
            <person name="Chevrette M.G."/>
            <person name="De Carvalho L.P.S."/>
            <person name="Shen B."/>
        </authorList>
    </citation>
    <scope>NUCLEOTIDE SEQUENCE [LARGE SCALE GENOMIC DNA]</scope>
    <source>
        <strain evidence="3 4">NPDC058428</strain>
    </source>
</reference>
<dbReference type="InterPro" id="IPR015797">
    <property type="entry name" value="NUDIX_hydrolase-like_dom_sf"/>
</dbReference>
<proteinExistence type="predicted"/>
<dbReference type="InterPro" id="IPR000086">
    <property type="entry name" value="NUDIX_hydrolase_dom"/>
</dbReference>
<feature type="region of interest" description="Disordered" evidence="1">
    <location>
        <begin position="96"/>
        <end position="189"/>
    </location>
</feature>
<name>A0ABW6F3C1_9ACTN</name>
<feature type="compositionally biased region" description="Gly residues" evidence="1">
    <location>
        <begin position="155"/>
        <end position="164"/>
    </location>
</feature>